<dbReference type="GO" id="GO:0035556">
    <property type="term" value="P:intracellular signal transduction"/>
    <property type="evidence" value="ECO:0000318"/>
    <property type="project" value="GO_Central"/>
</dbReference>
<accession>A0A2A6BJA0</accession>
<proteinExistence type="inferred from homology"/>
<evidence type="ECO:0000256" key="1">
    <source>
        <dbReference type="ARBA" id="ARBA00022527"/>
    </source>
</evidence>
<dbReference type="Pfam" id="PF00069">
    <property type="entry name" value="Pkinase"/>
    <property type="match status" value="1"/>
</dbReference>
<keyword evidence="1 6" id="KW-0723">Serine/threonine-protein kinase</keyword>
<dbReference type="InterPro" id="IPR008271">
    <property type="entry name" value="Ser/Thr_kinase_AS"/>
</dbReference>
<gene>
    <name evidence="7" type="primary">WBGene00109396</name>
</gene>
<dbReference type="Proteomes" id="UP000005239">
    <property type="component" value="Unassembled WGS sequence"/>
</dbReference>
<keyword evidence="3 6" id="KW-0547">Nucleotide-binding</keyword>
<dbReference type="CDD" id="cd05578">
    <property type="entry name" value="STKc_Yank1"/>
    <property type="match status" value="1"/>
</dbReference>
<dbReference type="InterPro" id="IPR000719">
    <property type="entry name" value="Prot_kinase_dom"/>
</dbReference>
<name>A0A2A6BJA0_PRIPA</name>
<reference evidence="7" key="2">
    <citation type="submission" date="2022-06" db="UniProtKB">
        <authorList>
            <consortium name="EnsemblMetazoa"/>
        </authorList>
    </citation>
    <scope>IDENTIFICATION</scope>
    <source>
        <strain evidence="7">PS312</strain>
    </source>
</reference>
<reference evidence="8" key="1">
    <citation type="journal article" date="2008" name="Nat. Genet.">
        <title>The Pristionchus pacificus genome provides a unique perspective on nematode lifestyle and parasitism.</title>
        <authorList>
            <person name="Dieterich C."/>
            <person name="Clifton S.W."/>
            <person name="Schuster L.N."/>
            <person name="Chinwalla A."/>
            <person name="Delehaunty K."/>
            <person name="Dinkelacker I."/>
            <person name="Fulton L."/>
            <person name="Fulton R."/>
            <person name="Godfrey J."/>
            <person name="Minx P."/>
            <person name="Mitreva M."/>
            <person name="Roeseler W."/>
            <person name="Tian H."/>
            <person name="Witte H."/>
            <person name="Yang S.P."/>
            <person name="Wilson R.K."/>
            <person name="Sommer R.J."/>
        </authorList>
    </citation>
    <scope>NUCLEOTIDE SEQUENCE [LARGE SCALE GENOMIC DNA]</scope>
    <source>
        <strain evidence="8">PS312</strain>
    </source>
</reference>
<keyword evidence="8" id="KW-1185">Reference proteome</keyword>
<evidence type="ECO:0000256" key="4">
    <source>
        <dbReference type="ARBA" id="ARBA00022777"/>
    </source>
</evidence>
<evidence type="ECO:0000256" key="6">
    <source>
        <dbReference type="RuleBase" id="RU000304"/>
    </source>
</evidence>
<dbReference type="AlphaFoldDB" id="A0A2A6BJA0"/>
<keyword evidence="4" id="KW-0418">Kinase</keyword>
<dbReference type="Gene3D" id="3.30.200.20">
    <property type="entry name" value="Phosphorylase Kinase, domain 1"/>
    <property type="match status" value="1"/>
</dbReference>
<evidence type="ECO:0000313" key="7">
    <source>
        <dbReference type="EnsemblMetazoa" id="PPA19842.1"/>
    </source>
</evidence>
<dbReference type="PANTHER" id="PTHR24355">
    <property type="entry name" value="G PROTEIN-COUPLED RECEPTOR KINASE/RIBOSOMAL PROTEIN S6 KINASE"/>
    <property type="match status" value="1"/>
</dbReference>
<keyword evidence="5 6" id="KW-0067">ATP-binding</keyword>
<dbReference type="OrthoDB" id="2156623at2759"/>
<comment type="similarity">
    <text evidence="6">Belongs to the protein kinase superfamily.</text>
</comment>
<dbReference type="SMART" id="SM00220">
    <property type="entry name" value="S_TKc"/>
    <property type="match status" value="1"/>
</dbReference>
<dbReference type="GO" id="GO:0004674">
    <property type="term" value="F:protein serine/threonine kinase activity"/>
    <property type="evidence" value="ECO:0000318"/>
    <property type="project" value="GO_Central"/>
</dbReference>
<protein>
    <submittedName>
        <fullName evidence="7">Protein kinase domain-containing protein</fullName>
    </submittedName>
</protein>
<dbReference type="Gene3D" id="1.10.510.10">
    <property type="entry name" value="Transferase(Phosphotransferase) domain 1"/>
    <property type="match status" value="1"/>
</dbReference>
<dbReference type="PANTHER" id="PTHR24355:SF30">
    <property type="entry name" value="SERINE_THREONINE-PROTEIN KINASE 32B ISOFORM X1"/>
    <property type="match status" value="1"/>
</dbReference>
<organism evidence="7 8">
    <name type="scientific">Pristionchus pacificus</name>
    <name type="common">Parasitic nematode worm</name>
    <dbReference type="NCBI Taxonomy" id="54126"/>
    <lineage>
        <taxon>Eukaryota</taxon>
        <taxon>Metazoa</taxon>
        <taxon>Ecdysozoa</taxon>
        <taxon>Nematoda</taxon>
        <taxon>Chromadorea</taxon>
        <taxon>Rhabditida</taxon>
        <taxon>Rhabditina</taxon>
        <taxon>Diplogasteromorpha</taxon>
        <taxon>Diplogasteroidea</taxon>
        <taxon>Neodiplogasteridae</taxon>
        <taxon>Pristionchus</taxon>
    </lineage>
</organism>
<dbReference type="SUPFAM" id="SSF56112">
    <property type="entry name" value="Protein kinase-like (PK-like)"/>
    <property type="match status" value="1"/>
</dbReference>
<dbReference type="GO" id="GO:0005524">
    <property type="term" value="F:ATP binding"/>
    <property type="evidence" value="ECO:0007669"/>
    <property type="project" value="UniProtKB-UniRule"/>
</dbReference>
<dbReference type="InterPro" id="IPR017441">
    <property type="entry name" value="Protein_kinase_ATP_BS"/>
</dbReference>
<dbReference type="PROSITE" id="PS00108">
    <property type="entry name" value="PROTEIN_KINASE_ST"/>
    <property type="match status" value="1"/>
</dbReference>
<dbReference type="InterPro" id="IPR011009">
    <property type="entry name" value="Kinase-like_dom_sf"/>
</dbReference>
<sequence length="363" mass="41390">MGARCAKRRRHQEGDKPCLAHFSVIRSIGRGAFGKVCIVQHRSSHKLYAMKYMSKERCIRQNMADNVLKELSIVTTLDHPFIVNLQSSFQDARYMYIVSDLLLGGDLRFHLNQHGIFREDRSKLYLCEIALAVDYLHSRSIVHRDIKPDNIILDEKGHAHLTDFNLATRLEPDKLATSFSGTRVYMAPELFSTCNGSTPGYDHRIDWYSLGATLHEMLRGRPPHQLPSSLNSHQVLMIQHESPLELPSEWSSDLISFVSLLLAFSPQSRLSSLDSIKKHPYCTRIDFAWIQSRRAAPSFVPSQHCLNCDPMYEIEERVVVSTPIHDRRGRGRKSSKGASSEVETAALEALSTSFIEYKRITHE</sequence>
<evidence type="ECO:0000256" key="2">
    <source>
        <dbReference type="ARBA" id="ARBA00022679"/>
    </source>
</evidence>
<dbReference type="PROSITE" id="PS00107">
    <property type="entry name" value="PROTEIN_KINASE_ATP"/>
    <property type="match status" value="1"/>
</dbReference>
<evidence type="ECO:0000313" key="8">
    <source>
        <dbReference type="Proteomes" id="UP000005239"/>
    </source>
</evidence>
<evidence type="ECO:0000256" key="3">
    <source>
        <dbReference type="ARBA" id="ARBA00022741"/>
    </source>
</evidence>
<keyword evidence="2" id="KW-0808">Transferase</keyword>
<dbReference type="EnsemblMetazoa" id="PPA19842.1">
    <property type="protein sequence ID" value="PPA19842.1"/>
    <property type="gene ID" value="WBGene00109396"/>
</dbReference>
<evidence type="ECO:0000256" key="5">
    <source>
        <dbReference type="ARBA" id="ARBA00022840"/>
    </source>
</evidence>
<dbReference type="PROSITE" id="PS50011">
    <property type="entry name" value="PROTEIN_KINASE_DOM"/>
    <property type="match status" value="1"/>
</dbReference>
<dbReference type="FunFam" id="3.30.200.20:FF:000042">
    <property type="entry name" value="Aurora kinase A"/>
    <property type="match status" value="1"/>
</dbReference>
<accession>A0A8R1UES7</accession>